<dbReference type="SMART" id="SM00271">
    <property type="entry name" value="DnaJ"/>
    <property type="match status" value="1"/>
</dbReference>
<dbReference type="PANTHER" id="PTHR44313">
    <property type="entry name" value="DNAJ HOMOLOG SUBFAMILY C MEMBER 17"/>
    <property type="match status" value="1"/>
</dbReference>
<evidence type="ECO:0000256" key="2">
    <source>
        <dbReference type="ARBA" id="ARBA00004496"/>
    </source>
</evidence>
<sequence length="384" mass="43023">MPLAASDAQVNLEETGGNAYYVVRAEGVGKVICEGFSRWWIHTESALPWVKDEPRFLSRTPEDINEYSEYFAYHGSVNITQSVEAVDEDYPGGHNKEITMNEIIPEEVIPERVIPQEVSYWRVGSQGISRSLRSLSHFDLVTQKPSDSTCPGVLTVTATVILIVLEQQGRDMDHEVVDEKIKPNTVTWDTIKEDVAKLRGLANELNDNRTIRKLEKHFRQELAKLRPRQSGKLVIIDLKFIAPPTYTNRAVPDHSIDDFLRQTEALSDDEDDAEKGSGSGSGPNVPIIDTHPYEEGDRLYELLGVPRTATQAEITKACRKKILLYHPDKIKSNGLGIGEEQANYLTNYFVTAKLVLTDPEHRAKYDMAPGPGPGAPRAHLLGFY</sequence>
<dbReference type="Proteomes" id="UP001583177">
    <property type="component" value="Unassembled WGS sequence"/>
</dbReference>
<dbReference type="CDD" id="cd06257">
    <property type="entry name" value="DnaJ"/>
    <property type="match status" value="1"/>
</dbReference>
<dbReference type="InterPro" id="IPR052094">
    <property type="entry name" value="Pre-mRNA-splicing_ERAD"/>
</dbReference>
<accession>A0ABR3XAU6</accession>
<evidence type="ECO:0000259" key="7">
    <source>
        <dbReference type="PROSITE" id="PS50076"/>
    </source>
</evidence>
<evidence type="ECO:0000256" key="1">
    <source>
        <dbReference type="ARBA" id="ARBA00004123"/>
    </source>
</evidence>
<keyword evidence="3" id="KW-0963">Cytoplasm</keyword>
<organism evidence="8 9">
    <name type="scientific">Diaporthe australafricana</name>
    <dbReference type="NCBI Taxonomy" id="127596"/>
    <lineage>
        <taxon>Eukaryota</taxon>
        <taxon>Fungi</taxon>
        <taxon>Dikarya</taxon>
        <taxon>Ascomycota</taxon>
        <taxon>Pezizomycotina</taxon>
        <taxon>Sordariomycetes</taxon>
        <taxon>Sordariomycetidae</taxon>
        <taxon>Diaporthales</taxon>
        <taxon>Diaporthaceae</taxon>
        <taxon>Diaporthe</taxon>
    </lineage>
</organism>
<evidence type="ECO:0000313" key="9">
    <source>
        <dbReference type="Proteomes" id="UP001583177"/>
    </source>
</evidence>
<keyword evidence="9" id="KW-1185">Reference proteome</keyword>
<evidence type="ECO:0000256" key="4">
    <source>
        <dbReference type="ARBA" id="ARBA00023186"/>
    </source>
</evidence>
<proteinExistence type="predicted"/>
<feature type="domain" description="J" evidence="7">
    <location>
        <begin position="298"/>
        <end position="369"/>
    </location>
</feature>
<feature type="region of interest" description="Disordered" evidence="6">
    <location>
        <begin position="267"/>
        <end position="290"/>
    </location>
</feature>
<name>A0ABR3XAU6_9PEZI</name>
<keyword evidence="4" id="KW-0143">Chaperone</keyword>
<dbReference type="Gene3D" id="1.10.287.110">
    <property type="entry name" value="DnaJ domain"/>
    <property type="match status" value="1"/>
</dbReference>
<reference evidence="8 9" key="1">
    <citation type="journal article" date="2024" name="IMA Fungus">
        <title>IMA Genome - F19 : A genome assembly and annotation guide to empower mycologists, including annotated draft genome sequences of Ceratocystis pirilliformis, Diaporthe australafricana, Fusarium ophioides, Paecilomyces lecythidis, and Sporothrix stenoceras.</title>
        <authorList>
            <person name="Aylward J."/>
            <person name="Wilson A.M."/>
            <person name="Visagie C.M."/>
            <person name="Spraker J."/>
            <person name="Barnes I."/>
            <person name="Buitendag C."/>
            <person name="Ceriani C."/>
            <person name="Del Mar Angel L."/>
            <person name="du Plessis D."/>
            <person name="Fuchs T."/>
            <person name="Gasser K."/>
            <person name="Kramer D."/>
            <person name="Li W."/>
            <person name="Munsamy K."/>
            <person name="Piso A."/>
            <person name="Price J.L."/>
            <person name="Sonnekus B."/>
            <person name="Thomas C."/>
            <person name="van der Nest A."/>
            <person name="van Dijk A."/>
            <person name="van Heerden A."/>
            <person name="van Vuuren N."/>
            <person name="Yilmaz N."/>
            <person name="Duong T.A."/>
            <person name="van der Merwe N.A."/>
            <person name="Wingfield M.J."/>
            <person name="Wingfield B.D."/>
        </authorList>
    </citation>
    <scope>NUCLEOTIDE SEQUENCE [LARGE SCALE GENOMIC DNA]</scope>
    <source>
        <strain evidence="8 9">CMW 18300</strain>
    </source>
</reference>
<evidence type="ECO:0000313" key="8">
    <source>
        <dbReference type="EMBL" id="KAL1873046.1"/>
    </source>
</evidence>
<dbReference type="SUPFAM" id="SSF46565">
    <property type="entry name" value="Chaperone J-domain"/>
    <property type="match status" value="1"/>
</dbReference>
<protein>
    <submittedName>
        <fullName evidence="8">DnaJ subfamily C member 30, mitochondrial</fullName>
    </submittedName>
</protein>
<evidence type="ECO:0000256" key="3">
    <source>
        <dbReference type="ARBA" id="ARBA00022490"/>
    </source>
</evidence>
<dbReference type="InterPro" id="IPR036869">
    <property type="entry name" value="J_dom_sf"/>
</dbReference>
<dbReference type="PANTHER" id="PTHR44313:SF1">
    <property type="entry name" value="DNAJ HOMOLOG SUBFAMILY C MEMBER 17"/>
    <property type="match status" value="1"/>
</dbReference>
<comment type="caution">
    <text evidence="8">The sequence shown here is derived from an EMBL/GenBank/DDBJ whole genome shotgun (WGS) entry which is preliminary data.</text>
</comment>
<keyword evidence="5" id="KW-0539">Nucleus</keyword>
<evidence type="ECO:0000256" key="5">
    <source>
        <dbReference type="ARBA" id="ARBA00023242"/>
    </source>
</evidence>
<dbReference type="InterPro" id="IPR001623">
    <property type="entry name" value="DnaJ_domain"/>
</dbReference>
<dbReference type="EMBL" id="JAWRVE010000027">
    <property type="protein sequence ID" value="KAL1873046.1"/>
    <property type="molecule type" value="Genomic_DNA"/>
</dbReference>
<evidence type="ECO:0000256" key="6">
    <source>
        <dbReference type="SAM" id="MobiDB-lite"/>
    </source>
</evidence>
<gene>
    <name evidence="8" type="primary">DNAJC30</name>
    <name evidence="8" type="ORF">Daus18300_004188</name>
</gene>
<dbReference type="Pfam" id="PF00226">
    <property type="entry name" value="DnaJ"/>
    <property type="match status" value="1"/>
</dbReference>
<comment type="subcellular location">
    <subcellularLocation>
        <location evidence="2">Cytoplasm</location>
    </subcellularLocation>
    <subcellularLocation>
        <location evidence="1">Nucleus</location>
    </subcellularLocation>
</comment>
<dbReference type="PROSITE" id="PS50076">
    <property type="entry name" value="DNAJ_2"/>
    <property type="match status" value="1"/>
</dbReference>